<proteinExistence type="predicted"/>
<reference evidence="1 2" key="1">
    <citation type="submission" date="2018-06" db="EMBL/GenBank/DDBJ databases">
        <authorList>
            <consortium name="Pathogen Informatics"/>
            <person name="Doyle S."/>
        </authorList>
    </citation>
    <scope>NUCLEOTIDE SEQUENCE [LARGE SCALE GENOMIC DNA]</scope>
    <source>
        <strain evidence="1 2">NCTC5050</strain>
    </source>
</reference>
<protein>
    <submittedName>
        <fullName evidence="1">Membrane protein</fullName>
    </submittedName>
</protein>
<sequence>MTTAKGDVRLQNNSLFIKPLDTTLQNLSGNFSFVNGDLNSQTLSATWF</sequence>
<name>A0A378AL27_KLEPO</name>
<dbReference type="Proteomes" id="UP000255382">
    <property type="component" value="Unassembled WGS sequence"/>
</dbReference>
<dbReference type="EMBL" id="UGLZ01000005">
    <property type="protein sequence ID" value="STV10361.1"/>
    <property type="molecule type" value="Genomic_DNA"/>
</dbReference>
<organism evidence="1 2">
    <name type="scientific">Klebsiella pneumoniae subsp. ozaenae</name>
    <dbReference type="NCBI Taxonomy" id="574"/>
    <lineage>
        <taxon>Bacteria</taxon>
        <taxon>Pseudomonadati</taxon>
        <taxon>Pseudomonadota</taxon>
        <taxon>Gammaproteobacteria</taxon>
        <taxon>Enterobacterales</taxon>
        <taxon>Enterobacteriaceae</taxon>
        <taxon>Klebsiella/Raoultella group</taxon>
        <taxon>Klebsiella</taxon>
        <taxon>Klebsiella pneumoniae complex</taxon>
    </lineage>
</organism>
<dbReference type="AlphaFoldDB" id="A0A378AL27"/>
<evidence type="ECO:0000313" key="1">
    <source>
        <dbReference type="EMBL" id="STV10361.1"/>
    </source>
</evidence>
<gene>
    <name evidence="1" type="ORF">NCTC5050_02509</name>
</gene>
<evidence type="ECO:0000313" key="2">
    <source>
        <dbReference type="Proteomes" id="UP000255382"/>
    </source>
</evidence>
<keyword evidence="2" id="KW-1185">Reference proteome</keyword>
<accession>A0A378AL27</accession>